<evidence type="ECO:0000259" key="1">
    <source>
        <dbReference type="Pfam" id="PF21355"/>
    </source>
</evidence>
<dbReference type="AlphaFoldDB" id="A0A1E1XQ32"/>
<reference evidence="2" key="1">
    <citation type="submission" date="2016-09" db="EMBL/GenBank/DDBJ databases">
        <authorList>
            <person name="Capua I."/>
            <person name="De Benedictis P."/>
            <person name="Joannis T."/>
            <person name="Lombin L.H."/>
            <person name="Cattoli G."/>
        </authorList>
    </citation>
    <scope>NUCLEOTIDE SEQUENCE</scope>
</reference>
<dbReference type="EMBL" id="GFAA01002014">
    <property type="protein sequence ID" value="JAU01421.1"/>
    <property type="molecule type" value="mRNA"/>
</dbReference>
<dbReference type="Gene3D" id="2.60.210.10">
    <property type="entry name" value="Apoptosis, Tumor Necrosis Factor Receptor Associated Protein 2, Chain A"/>
    <property type="match status" value="1"/>
</dbReference>
<accession>A0A1E1XQ32</accession>
<feature type="domain" description="TRAF1-6 MATH" evidence="1">
    <location>
        <begin position="29"/>
        <end position="134"/>
    </location>
</feature>
<evidence type="ECO:0000313" key="2">
    <source>
        <dbReference type="EMBL" id="JAU01421.1"/>
    </source>
</evidence>
<name>A0A1E1XQ32_AMBSC</name>
<dbReference type="Pfam" id="PF21355">
    <property type="entry name" value="TRAF-mep_MATH"/>
    <property type="match status" value="1"/>
</dbReference>
<reference evidence="2" key="2">
    <citation type="journal article" date="2017" name="Front. Cell. Infect. Microbiol.">
        <title>Analysis of the Salivary Gland Transcriptome of Unfed and Partially Fed Amblyomma sculptum Ticks and Descriptive Proteome of the Saliva.</title>
        <authorList>
            <person name="Esteves E."/>
            <person name="Maruyama S.R."/>
            <person name="Kawahara R."/>
            <person name="Fujita A."/>
            <person name="Martins L.A."/>
            <person name="Righi A.A."/>
            <person name="Costa F.B."/>
            <person name="Palmisano G."/>
            <person name="Labruna M.B."/>
            <person name="Sa-Nunes A."/>
            <person name="Ribeiro J.M.C."/>
            <person name="Fogaca A.C."/>
        </authorList>
    </citation>
    <scope>NUCLEOTIDE SEQUENCE</scope>
</reference>
<keyword evidence="2" id="KW-0675">Receptor</keyword>
<organism evidence="2">
    <name type="scientific">Amblyomma sculptum</name>
    <name type="common">Tick</name>
    <dbReference type="NCBI Taxonomy" id="1581419"/>
    <lineage>
        <taxon>Eukaryota</taxon>
        <taxon>Metazoa</taxon>
        <taxon>Ecdysozoa</taxon>
        <taxon>Arthropoda</taxon>
        <taxon>Chelicerata</taxon>
        <taxon>Arachnida</taxon>
        <taxon>Acari</taxon>
        <taxon>Parasitiformes</taxon>
        <taxon>Ixodida</taxon>
        <taxon>Ixodoidea</taxon>
        <taxon>Ixodidae</taxon>
        <taxon>Amblyomminae</taxon>
        <taxon>Amblyomma</taxon>
    </lineage>
</organism>
<dbReference type="InterPro" id="IPR008974">
    <property type="entry name" value="TRAF-like"/>
</dbReference>
<dbReference type="InterPro" id="IPR049342">
    <property type="entry name" value="TRAF1-6_MATH_dom"/>
</dbReference>
<sequence length="139" mass="15854">FDVKDIKSLQQRALEHGYARHVSMPVYLCGYYMSPGIRLEKAGSDVKLCALLCLHRGAMDDSLLWPFEHNIILSIIHPLRKAERQLELKPIRSFGAYEKPSSQSNNPATFAFPSLNLADLLRDGYVSQDQLRVKWEVLP</sequence>
<proteinExistence type="evidence at transcript level"/>
<protein>
    <submittedName>
        <fullName evidence="2">Putative tumor necrosis factor receptor-associated factor</fullName>
    </submittedName>
</protein>
<feature type="non-terminal residue" evidence="2">
    <location>
        <position position="1"/>
    </location>
</feature>